<evidence type="ECO:0000313" key="4">
    <source>
        <dbReference type="Proteomes" id="UP000030765"/>
    </source>
</evidence>
<dbReference type="EnsemblMetazoa" id="ASIC020383-RA">
    <property type="protein sequence ID" value="ASIC020383-PA"/>
    <property type="gene ID" value="ASIC020383"/>
</dbReference>
<dbReference type="Proteomes" id="UP000030765">
    <property type="component" value="Unassembled WGS sequence"/>
</dbReference>
<name>A0A084WPX3_ANOSI</name>
<evidence type="ECO:0000313" key="2">
    <source>
        <dbReference type="EMBL" id="KFB52267.1"/>
    </source>
</evidence>
<dbReference type="EMBL" id="ATLV01025136">
    <property type="status" value="NOT_ANNOTATED_CDS"/>
    <property type="molecule type" value="Genomic_DNA"/>
</dbReference>
<protein>
    <submittedName>
        <fullName evidence="2 3">Enterotoxin</fullName>
    </submittedName>
</protein>
<dbReference type="AlphaFoldDB" id="A0A084WPX3"/>
<gene>
    <name evidence="2" type="ORF">ZHAS_00020383</name>
</gene>
<keyword evidence="4" id="KW-1185">Reference proteome</keyword>
<evidence type="ECO:0000313" key="3">
    <source>
        <dbReference type="EnsemblMetazoa" id="ASIC020383-PA"/>
    </source>
</evidence>
<dbReference type="VEuPathDB" id="VectorBase:ASIC020383"/>
<reference evidence="3" key="2">
    <citation type="submission" date="2020-05" db="UniProtKB">
        <authorList>
            <consortium name="EnsemblMetazoa"/>
        </authorList>
    </citation>
    <scope>IDENTIFICATION</scope>
</reference>
<feature type="region of interest" description="Disordered" evidence="1">
    <location>
        <begin position="63"/>
        <end position="128"/>
    </location>
</feature>
<sequence>MDRALEPVGIDQQPATDERKASRRAKVHSCRNTLEQICPQRFLQALPCPGSYICFLATAPASSEAGKPQDALGGSPCRSEGSSFPYGWLKSTPRDLFSTKRDAPTQPGSDQFEPNRNSTQRPKPGPFS</sequence>
<feature type="compositionally biased region" description="Polar residues" evidence="1">
    <location>
        <begin position="106"/>
        <end position="121"/>
    </location>
</feature>
<proteinExistence type="predicted"/>
<reference evidence="2 4" key="1">
    <citation type="journal article" date="2014" name="BMC Genomics">
        <title>Genome sequence of Anopheles sinensis provides insight into genetics basis of mosquito competence for malaria parasites.</title>
        <authorList>
            <person name="Zhou D."/>
            <person name="Zhang D."/>
            <person name="Ding G."/>
            <person name="Shi L."/>
            <person name="Hou Q."/>
            <person name="Ye Y."/>
            <person name="Xu Y."/>
            <person name="Zhou H."/>
            <person name="Xiong C."/>
            <person name="Li S."/>
            <person name="Yu J."/>
            <person name="Hong S."/>
            <person name="Yu X."/>
            <person name="Zou P."/>
            <person name="Chen C."/>
            <person name="Chang X."/>
            <person name="Wang W."/>
            <person name="Lv Y."/>
            <person name="Sun Y."/>
            <person name="Ma L."/>
            <person name="Shen B."/>
            <person name="Zhu C."/>
        </authorList>
    </citation>
    <scope>NUCLEOTIDE SEQUENCE [LARGE SCALE GENOMIC DNA]</scope>
</reference>
<organism evidence="2">
    <name type="scientific">Anopheles sinensis</name>
    <name type="common">Mosquito</name>
    <dbReference type="NCBI Taxonomy" id="74873"/>
    <lineage>
        <taxon>Eukaryota</taxon>
        <taxon>Metazoa</taxon>
        <taxon>Ecdysozoa</taxon>
        <taxon>Arthropoda</taxon>
        <taxon>Hexapoda</taxon>
        <taxon>Insecta</taxon>
        <taxon>Pterygota</taxon>
        <taxon>Neoptera</taxon>
        <taxon>Endopterygota</taxon>
        <taxon>Diptera</taxon>
        <taxon>Nematocera</taxon>
        <taxon>Culicoidea</taxon>
        <taxon>Culicidae</taxon>
        <taxon>Anophelinae</taxon>
        <taxon>Anopheles</taxon>
    </lineage>
</organism>
<feature type="region of interest" description="Disordered" evidence="1">
    <location>
        <begin position="1"/>
        <end position="24"/>
    </location>
</feature>
<accession>A0A084WPX3</accession>
<evidence type="ECO:0000256" key="1">
    <source>
        <dbReference type="SAM" id="MobiDB-lite"/>
    </source>
</evidence>
<dbReference type="EMBL" id="KE525369">
    <property type="protein sequence ID" value="KFB52267.1"/>
    <property type="molecule type" value="Genomic_DNA"/>
</dbReference>